<keyword evidence="21" id="KW-1185">Reference proteome</keyword>
<feature type="compositionally biased region" description="Acidic residues" evidence="17">
    <location>
        <begin position="693"/>
        <end position="703"/>
    </location>
</feature>
<reference evidence="21" key="1">
    <citation type="journal article" date="2016" name="Nat. Commun.">
        <title>The channel catfish genome sequence provides insights into the evolution of scale formation in teleosts.</title>
        <authorList>
            <person name="Liu Z."/>
            <person name="Liu S."/>
            <person name="Yao J."/>
            <person name="Bao L."/>
            <person name="Zhang J."/>
            <person name="Li Y."/>
            <person name="Jiang C."/>
            <person name="Sun L."/>
            <person name="Wang R."/>
            <person name="Zhang Y."/>
            <person name="Zhou T."/>
            <person name="Zeng Q."/>
            <person name="Fu Q."/>
            <person name="Gao S."/>
            <person name="Li N."/>
            <person name="Koren S."/>
            <person name="Jiang Y."/>
            <person name="Zimin A."/>
            <person name="Xu P."/>
            <person name="Phillippy A.M."/>
            <person name="Geng X."/>
            <person name="Song L."/>
            <person name="Sun F."/>
            <person name="Li C."/>
            <person name="Wang X."/>
            <person name="Chen A."/>
            <person name="Jin Y."/>
            <person name="Yuan Z."/>
            <person name="Yang Y."/>
            <person name="Tan S."/>
            <person name="Peatman E."/>
            <person name="Lu J."/>
            <person name="Qin Z."/>
            <person name="Dunham R."/>
            <person name="Li Z."/>
            <person name="Sonstegard T."/>
            <person name="Feng J."/>
            <person name="Danzmann R.G."/>
            <person name="Schroeder S."/>
            <person name="Scheffler B."/>
            <person name="Duke M.V."/>
            <person name="Ballard L."/>
            <person name="Kucuktas H."/>
            <person name="Kaltenboeck L."/>
            <person name="Liu H."/>
            <person name="Armbruster J."/>
            <person name="Xie Y."/>
            <person name="Kirby M.L."/>
            <person name="Tian Y."/>
            <person name="Flanagan M.E."/>
            <person name="Mu W."/>
            <person name="Waldbieser G.C."/>
        </authorList>
    </citation>
    <scope>NUCLEOTIDE SEQUENCE [LARGE SCALE GENOMIC DNA]</scope>
    <source>
        <strain evidence="21">SDA103</strain>
    </source>
</reference>
<keyword evidence="12" id="KW-0408">Iron</keyword>
<feature type="compositionally biased region" description="Basic and acidic residues" evidence="17">
    <location>
        <begin position="534"/>
        <end position="566"/>
    </location>
</feature>
<keyword evidence="10" id="KW-0223">Dioxygenase</keyword>
<feature type="region of interest" description="Disordered" evidence="17">
    <location>
        <begin position="350"/>
        <end position="1611"/>
    </location>
</feature>
<reference evidence="22" key="2">
    <citation type="submission" date="2025-08" db="UniProtKB">
        <authorList>
            <consortium name="RefSeq"/>
        </authorList>
    </citation>
    <scope>IDENTIFICATION</scope>
    <source>
        <tissue evidence="22">Blood</tissue>
    </source>
</reference>
<evidence type="ECO:0000256" key="8">
    <source>
        <dbReference type="ARBA" id="ARBA00022833"/>
    </source>
</evidence>
<dbReference type="SMART" id="SM00558">
    <property type="entry name" value="JmjC"/>
    <property type="match status" value="1"/>
</dbReference>
<dbReference type="CDD" id="cd20463">
    <property type="entry name" value="Tudor_JMJD2A_rpt1"/>
    <property type="match status" value="1"/>
</dbReference>
<evidence type="ECO:0000256" key="12">
    <source>
        <dbReference type="ARBA" id="ARBA00023004"/>
    </source>
</evidence>
<feature type="compositionally biased region" description="Basic and acidic residues" evidence="17">
    <location>
        <begin position="1199"/>
        <end position="1215"/>
    </location>
</feature>
<comment type="catalytic activity">
    <reaction evidence="16">
        <text>N(6),N(6),N(6)-trimethyl-L-lysyl(9)-[histone H3] + 2 2-oxoglutarate + 2 O2 = N(6)-methyl-L-lysyl(9)-[histone H3] + 2 formaldehyde + 2 succinate + 2 CO2</text>
        <dbReference type="Rhea" id="RHEA:60200"/>
        <dbReference type="Rhea" id="RHEA-COMP:15538"/>
        <dbReference type="Rhea" id="RHEA-COMP:15542"/>
        <dbReference type="ChEBI" id="CHEBI:15379"/>
        <dbReference type="ChEBI" id="CHEBI:16526"/>
        <dbReference type="ChEBI" id="CHEBI:16810"/>
        <dbReference type="ChEBI" id="CHEBI:16842"/>
        <dbReference type="ChEBI" id="CHEBI:30031"/>
        <dbReference type="ChEBI" id="CHEBI:61929"/>
        <dbReference type="ChEBI" id="CHEBI:61961"/>
        <dbReference type="EC" id="1.14.11.66"/>
    </reaction>
</comment>
<dbReference type="Pfam" id="PF02375">
    <property type="entry name" value="JmjN"/>
    <property type="match status" value="1"/>
</dbReference>
<dbReference type="Proteomes" id="UP000221080">
    <property type="component" value="Chromosome 11"/>
</dbReference>
<proteinExistence type="inferred from homology"/>
<feature type="compositionally biased region" description="Basic and acidic residues" evidence="17">
    <location>
        <begin position="787"/>
        <end position="819"/>
    </location>
</feature>
<feature type="compositionally biased region" description="Basic and acidic residues" evidence="17">
    <location>
        <begin position="1577"/>
        <end position="1587"/>
    </location>
</feature>
<keyword evidence="7" id="KW-0863">Zinc-finger</keyword>
<evidence type="ECO:0000259" key="18">
    <source>
        <dbReference type="PROSITE" id="PS51183"/>
    </source>
</evidence>
<dbReference type="KEGG" id="ipu:108271783"/>
<feature type="compositionally biased region" description="Basic and acidic residues" evidence="17">
    <location>
        <begin position="1631"/>
        <end position="1643"/>
    </location>
</feature>
<dbReference type="EC" id="1.14.11.66" evidence="4"/>
<evidence type="ECO:0000256" key="10">
    <source>
        <dbReference type="ARBA" id="ARBA00022964"/>
    </source>
</evidence>
<dbReference type="InterPro" id="IPR034732">
    <property type="entry name" value="EPHD"/>
</dbReference>
<dbReference type="InterPro" id="IPR047479">
    <property type="entry name" value="Tudor_KDM4A_rpt1"/>
</dbReference>
<evidence type="ECO:0000256" key="16">
    <source>
        <dbReference type="ARBA" id="ARBA00049349"/>
    </source>
</evidence>
<feature type="compositionally biased region" description="Basic and acidic residues" evidence="17">
    <location>
        <begin position="595"/>
        <end position="631"/>
    </location>
</feature>
<feature type="compositionally biased region" description="Basic and acidic residues" evidence="17">
    <location>
        <begin position="1109"/>
        <end position="1120"/>
    </location>
</feature>
<evidence type="ECO:0000256" key="2">
    <source>
        <dbReference type="ARBA" id="ARBA00004123"/>
    </source>
</evidence>
<dbReference type="GO" id="GO:0000785">
    <property type="term" value="C:chromatin"/>
    <property type="evidence" value="ECO:0007669"/>
    <property type="project" value="TreeGrafter"/>
</dbReference>
<dbReference type="FunFam" id="3.30.40.10:FF:000029">
    <property type="entry name" value="lysine-specific demethylase 4C isoform X1"/>
    <property type="match status" value="1"/>
</dbReference>
<sequence length="2126" mass="239249">MASDSVAQAPGSRIMTFHPTKEEFKDFSRYIAYMESKGAHLAGMAKVVPPKDWKPRCTYDDIDDLVIPAPIQQVVTGQSGLFTQYNIQKKPMTVREFRKVANTDRFCNPRYVDFDELERKYWKNLTFNPPLYGADVNGTLYDPDVNEWNIGHLNTILDTVERESGIKIKGVNTPYLYFGMWKSTFAWHTEDMDLYSINYLHFGEPKSWYVVPPEHGKRLERLAKGFFPGSAQSCEAFLRHKMTLISPSILRKYGIPLEKVAQEAGQFIVTFPYAYHAGFNHGFNCAESTNFATQRWIDYGKQAALCLCRKDMVKISMDVFVRKFQPERYKLWKAGKDSVIIDHSKPTPEAAEFLQDGKTPGEAGELSNSSPAETRVERETKTANEDGEEREMEKGETTTNETNTKRGDKGRGNASAQQRKTETQEANAKGEETETRKTQLEADSEREKTQGETDKTEKIDLKKEATEEERVKTERRESDIEMPDQEAGLTVTNKPEREIGETEMETENNSTESREKDKADGGKEDTDTVEMETEEIKQPKTEIETAWRELETGKEELDSSEIKQDMGETDSGELETEKENLSVAQETDESVTEMETQKMDSQDTDREDKTNEKEERETGEAEMDRSQRGEVESETVCGKMESETARGEMQSKTESEAGIGKIESKRGRGEMESDTWSGQMESETGEKGRGEIECETGEMENETVETGREMKSEIRREEVVNKSEETGKREIERETGEAARRVMDNNRGVNTERETRTEEVESETGQTSRGDIESETMTEEMGSEAEGTEKGEMEIETKTGEVENETARGEMESITRKEEMENETDEMGITGKEDLESETGRGETESITLKEERESETGRGETESITLKEERESETGRGETESITLKEERESETGRGETESITLKEDMESETCGTGREDIKDITGKESLESETGIEDMASIILKEDMESETGRGETESITLKEERASEAGRGETESIKLKEDKASETGRGKTENITWMEDLESETGGTGRGNIEDITLKGDMESETGSKETEHIMGKGDMESETEKEETESIMGKGDLESETGREETESIMGKGDLESETGRGETESTMGKGDMESEMGRGETESTMGKGDMESETGRGETESTMGKGDMESEMGREETESTMGKGDMESETGREETESTMGKGDLESETGREETESTMGKGDMESETGRGETESTVGKGDMESETGREETERITLIEDMESETGREETERITLIEDVENETGREETESIIGKGDMESETGREETERITLIEDVESETGREETESIIGKGDMESETEHITLIEDMESETGREEVVSKKVDEEESKIEIAETGNEGTVSANLEEEKVEENERELMETGGEKVVTETEKETKTSSTSVQRKRSSSRPKVRMKRQRGASAGSTDAVEQVKRKRTRLSQPEARCEAKQADSAGQDESDNEDRMDVGTPALKKEKKPDPSHLETPPPRLPSNKQPISITPKSHNRTHSTSVSCHITASSQPRNIVSRPKETTPRCDLRTKHHQPNTTTSPSRRAVSTKLNKTTVKSPSSNITTDHSDLSIQAKPTNNSRHRSDITPKRRKTSPKHEAKPRESRGGSVPNEDGDESKAAYGGSSSQQLFQRTLSPAEVLHVHSYAKGDYSDLDREQRDSDTDTETQENGQGAEHGSYEALNSLARLPRHHPLIKDSISDEELQDQALIEEDGLEGELWAKPLAQLWQNRPYNEQRERAYNREMGLQPPYCAVCMIFQTHQRSEEADCEQIVVQAGRQMRTKPLIPEMCFSTTTEECTELHLSTPHLDKDGTSLLISCSQCCVRVHTSCYGVSPGRVTKDWKCARCKANALTESCCLCSLRGGALHRANNDKWVHVLCAVAVLEARFVNITERSPVDLSGIPLQRFKLKCYYCKRRMKKTTGCCVQCSHGRCPTSYHPTCAQAAGVLMHPDDWPFIVYVTCCRHKGPVQSERKKEAMREISAGQRVICKHKNGRYYQCDVVQLTKETFYEVNFDDGSFSENLFPEDIVSRDCTQLGPPPLGEVVQVRWTDGIIYGAKFVAAHIIQMYQVEFEDGSQLTAKRDDVYTLDEELPKRVKSRLSKASDMRFDGIFGEKKLQDSKRQRVINSRYRGDYIEPVIYRTIME</sequence>
<comment type="subcellular location">
    <subcellularLocation>
        <location evidence="2">Nucleus</location>
    </subcellularLocation>
</comment>
<evidence type="ECO:0000256" key="3">
    <source>
        <dbReference type="ARBA" id="ARBA00009711"/>
    </source>
</evidence>
<dbReference type="InterPro" id="IPR003349">
    <property type="entry name" value="JmjN"/>
</dbReference>
<dbReference type="InterPro" id="IPR040477">
    <property type="entry name" value="KDM4-like_Tudor"/>
</dbReference>
<feature type="compositionally biased region" description="Basic and acidic residues" evidence="17">
    <location>
        <begin position="662"/>
        <end position="671"/>
    </location>
</feature>
<feature type="compositionally biased region" description="Basic and acidic residues" evidence="17">
    <location>
        <begin position="1073"/>
        <end position="1084"/>
    </location>
</feature>
<dbReference type="InterPro" id="IPR003347">
    <property type="entry name" value="JmjC_dom"/>
</dbReference>
<evidence type="ECO:0000313" key="21">
    <source>
        <dbReference type="Proteomes" id="UP000221080"/>
    </source>
</evidence>
<dbReference type="PROSITE" id="PS51183">
    <property type="entry name" value="JMJN"/>
    <property type="match status" value="1"/>
</dbReference>
<dbReference type="InterPro" id="IPR019787">
    <property type="entry name" value="Znf_PHD-finger"/>
</dbReference>
<dbReference type="GO" id="GO:0010468">
    <property type="term" value="P:regulation of gene expression"/>
    <property type="evidence" value="ECO:0007669"/>
    <property type="project" value="TreeGrafter"/>
</dbReference>
<feature type="domain" description="PHD-type" evidence="20">
    <location>
        <begin position="1834"/>
        <end position="1947"/>
    </location>
</feature>
<feature type="compositionally biased region" description="Basic and acidic residues" evidence="17">
    <location>
        <begin position="1145"/>
        <end position="1156"/>
    </location>
</feature>
<feature type="compositionally biased region" description="Basic and acidic residues" evidence="17">
    <location>
        <begin position="942"/>
        <end position="991"/>
    </location>
</feature>
<keyword evidence="14" id="KW-0804">Transcription</keyword>
<feature type="compositionally biased region" description="Basic and acidic residues" evidence="17">
    <location>
        <begin position="374"/>
        <end position="384"/>
    </location>
</feature>
<feature type="compositionally biased region" description="Polar residues" evidence="17">
    <location>
        <begin position="1531"/>
        <end position="1561"/>
    </location>
</feature>
<feature type="compositionally biased region" description="Basic residues" evidence="17">
    <location>
        <begin position="1376"/>
        <end position="1392"/>
    </location>
</feature>
<evidence type="ECO:0000256" key="11">
    <source>
        <dbReference type="ARBA" id="ARBA00023002"/>
    </source>
</evidence>
<evidence type="ECO:0000256" key="5">
    <source>
        <dbReference type="ARBA" id="ARBA00022723"/>
    </source>
</evidence>
<dbReference type="PROSITE" id="PS51805">
    <property type="entry name" value="EPHD"/>
    <property type="match status" value="1"/>
</dbReference>
<evidence type="ECO:0000256" key="6">
    <source>
        <dbReference type="ARBA" id="ARBA00022737"/>
    </source>
</evidence>
<comment type="similarity">
    <text evidence="3">Belongs to the JHDM3 histone demethylase family.</text>
</comment>
<keyword evidence="15" id="KW-0539">Nucleus</keyword>
<dbReference type="GO" id="GO:0140684">
    <property type="term" value="F:histone H3K9me2/H3K9me3 demethylase activity"/>
    <property type="evidence" value="ECO:0007669"/>
    <property type="project" value="UniProtKB-EC"/>
</dbReference>
<protein>
    <recommendedName>
        <fullName evidence="4">[histone H3]-trimethyl-L-lysine(9) demethylase</fullName>
        <ecNumber evidence="4">1.14.11.66</ecNumber>
    </recommendedName>
</protein>
<feature type="region of interest" description="Disordered" evidence="17">
    <location>
        <begin position="1627"/>
        <end position="1659"/>
    </location>
</feature>
<feature type="compositionally biased region" description="Basic and acidic residues" evidence="17">
    <location>
        <begin position="1289"/>
        <end position="1300"/>
    </location>
</feature>
<dbReference type="Pfam" id="PF13831">
    <property type="entry name" value="PHD_2"/>
    <property type="match status" value="1"/>
</dbReference>
<dbReference type="CDD" id="cd20466">
    <property type="entry name" value="Tudor_JMJD2A_rpt2"/>
    <property type="match status" value="1"/>
</dbReference>
<gene>
    <name evidence="22" type="primary">kdm4aa</name>
</gene>
<dbReference type="Gene3D" id="3.30.40.10">
    <property type="entry name" value="Zinc/RING finger domain, C3HC4 (zinc finger)"/>
    <property type="match status" value="2"/>
</dbReference>
<evidence type="ECO:0000256" key="7">
    <source>
        <dbReference type="ARBA" id="ARBA00022771"/>
    </source>
</evidence>
<dbReference type="GO" id="GO:0051864">
    <property type="term" value="F:histone H3K36 demethylase activity"/>
    <property type="evidence" value="ECO:0007669"/>
    <property type="project" value="TreeGrafter"/>
</dbReference>
<dbReference type="GeneID" id="108271783"/>
<feature type="compositionally biased region" description="Basic and acidic residues" evidence="17">
    <location>
        <begin position="1350"/>
        <end position="1369"/>
    </location>
</feature>
<feature type="compositionally biased region" description="Basic and acidic residues" evidence="17">
    <location>
        <begin position="1435"/>
        <end position="1455"/>
    </location>
</feature>
<feature type="domain" description="JmjC" evidence="19">
    <location>
        <begin position="142"/>
        <end position="308"/>
    </location>
</feature>
<name>A0A9F7RBE4_ICTPU</name>
<dbReference type="PANTHER" id="PTHR10694:SF51">
    <property type="entry name" value="[HISTONE H3]-TRIMETHYL-L-LYSINE(9) DEMETHYLASE"/>
    <property type="match status" value="1"/>
</dbReference>
<keyword evidence="11" id="KW-0560">Oxidoreductase</keyword>
<dbReference type="CTD" id="100003413"/>
<feature type="compositionally biased region" description="Basic and acidic residues" evidence="17">
    <location>
        <begin position="705"/>
        <end position="759"/>
    </location>
</feature>
<feature type="compositionally biased region" description="Acidic residues" evidence="17">
    <location>
        <begin position="773"/>
        <end position="783"/>
    </location>
</feature>
<dbReference type="GO" id="GO:0008270">
    <property type="term" value="F:zinc ion binding"/>
    <property type="evidence" value="ECO:0007669"/>
    <property type="project" value="UniProtKB-KW"/>
</dbReference>
<dbReference type="Gene3D" id="2.60.120.650">
    <property type="entry name" value="Cupin"/>
    <property type="match status" value="1"/>
</dbReference>
<feature type="compositionally biased region" description="Polar residues" evidence="17">
    <location>
        <begin position="1465"/>
        <end position="1497"/>
    </location>
</feature>
<evidence type="ECO:0000256" key="17">
    <source>
        <dbReference type="SAM" id="MobiDB-lite"/>
    </source>
</evidence>
<keyword evidence="8" id="KW-0862">Zinc</keyword>
<keyword evidence="6" id="KW-0677">Repeat</keyword>
<dbReference type="SUPFAM" id="SSF63748">
    <property type="entry name" value="Tudor/PWWP/MBT"/>
    <property type="match status" value="2"/>
</dbReference>
<feature type="compositionally biased region" description="Basic and acidic residues" evidence="17">
    <location>
        <begin position="640"/>
        <end position="655"/>
    </location>
</feature>
<feature type="domain" description="JmjN" evidence="18">
    <location>
        <begin position="14"/>
        <end position="56"/>
    </location>
</feature>
<keyword evidence="5" id="KW-0479">Metal-binding</keyword>
<dbReference type="PROSITE" id="PS51184">
    <property type="entry name" value="JMJC"/>
    <property type="match status" value="1"/>
</dbReference>
<dbReference type="FunFam" id="3.10.330.70:FF:000001">
    <property type="entry name" value="Putative lysine-specific demethylase 4a"/>
    <property type="match status" value="1"/>
</dbReference>
<feature type="compositionally biased region" description="Basic and acidic residues" evidence="17">
    <location>
        <begin position="512"/>
        <end position="526"/>
    </location>
</feature>
<dbReference type="Gene3D" id="3.10.330.70">
    <property type="match status" value="1"/>
</dbReference>
<evidence type="ECO:0000313" key="22">
    <source>
        <dbReference type="RefSeq" id="XP_053539680.1"/>
    </source>
</evidence>
<dbReference type="InterPro" id="IPR011011">
    <property type="entry name" value="Znf_FYVE_PHD"/>
</dbReference>
<feature type="compositionally biased region" description="Basic and acidic residues" evidence="17">
    <location>
        <begin position="1055"/>
        <end position="1066"/>
    </location>
</feature>
<evidence type="ECO:0000256" key="9">
    <source>
        <dbReference type="ARBA" id="ARBA00022853"/>
    </source>
</evidence>
<evidence type="ECO:0000256" key="14">
    <source>
        <dbReference type="ARBA" id="ARBA00023163"/>
    </source>
</evidence>
<feature type="compositionally biased region" description="Basic and acidic residues" evidence="17">
    <location>
        <begin position="1181"/>
        <end position="1192"/>
    </location>
</feature>
<dbReference type="SUPFAM" id="SSF57903">
    <property type="entry name" value="FYVE/PHD zinc finger"/>
    <property type="match status" value="1"/>
</dbReference>
<feature type="compositionally biased region" description="Basic and acidic residues" evidence="17">
    <location>
        <begin position="1163"/>
        <end position="1174"/>
    </location>
</feature>
<feature type="compositionally biased region" description="Basic and acidic residues" evidence="17">
    <location>
        <begin position="1501"/>
        <end position="1512"/>
    </location>
</feature>
<keyword evidence="9" id="KW-0156">Chromatin regulator</keyword>
<dbReference type="InterPro" id="IPR047481">
    <property type="entry name" value="Tudor_KDM4A_rpt2"/>
</dbReference>
<evidence type="ECO:0000256" key="13">
    <source>
        <dbReference type="ARBA" id="ARBA00023015"/>
    </source>
</evidence>
<dbReference type="InterPro" id="IPR002999">
    <property type="entry name" value="Tudor"/>
</dbReference>
<keyword evidence="13" id="KW-0805">Transcription regulation</keyword>
<dbReference type="SMART" id="SM00333">
    <property type="entry name" value="TUDOR"/>
    <property type="match status" value="2"/>
</dbReference>
<dbReference type="Pfam" id="PF02373">
    <property type="entry name" value="JmjC"/>
    <property type="match status" value="1"/>
</dbReference>
<feature type="compositionally biased region" description="Acidic residues" evidence="17">
    <location>
        <begin position="1040"/>
        <end position="1049"/>
    </location>
</feature>
<dbReference type="InterPro" id="IPR013083">
    <property type="entry name" value="Znf_RING/FYVE/PHD"/>
</dbReference>
<dbReference type="SUPFAM" id="SSF51197">
    <property type="entry name" value="Clavaminate synthase-like"/>
    <property type="match status" value="1"/>
</dbReference>
<dbReference type="GO" id="GO:0005634">
    <property type="term" value="C:nucleus"/>
    <property type="evidence" value="ECO:0007669"/>
    <property type="project" value="UniProtKB-SubCell"/>
</dbReference>
<dbReference type="Pfam" id="PF13832">
    <property type="entry name" value="zf-HC5HC2H_2"/>
    <property type="match status" value="1"/>
</dbReference>
<evidence type="ECO:0000256" key="15">
    <source>
        <dbReference type="ARBA" id="ARBA00023242"/>
    </source>
</evidence>
<feature type="compositionally biased region" description="Basic and acidic residues" evidence="17">
    <location>
        <begin position="1127"/>
        <end position="1138"/>
    </location>
</feature>
<feature type="compositionally biased region" description="Basic and acidic residues" evidence="17">
    <location>
        <begin position="915"/>
        <end position="928"/>
    </location>
</feature>
<evidence type="ECO:0000259" key="20">
    <source>
        <dbReference type="PROSITE" id="PS51805"/>
    </source>
</evidence>
<evidence type="ECO:0000256" key="1">
    <source>
        <dbReference type="ARBA" id="ARBA00001954"/>
    </source>
</evidence>
<feature type="compositionally biased region" description="Basic and acidic residues" evidence="17">
    <location>
        <begin position="419"/>
        <end position="479"/>
    </location>
</feature>
<dbReference type="OrthoDB" id="9547406at2759"/>
<dbReference type="RefSeq" id="XP_053539680.1">
    <property type="nucleotide sequence ID" value="XM_053683705.1"/>
</dbReference>
<feature type="compositionally biased region" description="Basic and acidic residues" evidence="17">
    <location>
        <begin position="1222"/>
        <end position="1233"/>
    </location>
</feature>
<evidence type="ECO:0000256" key="4">
    <source>
        <dbReference type="ARBA" id="ARBA00012900"/>
    </source>
</evidence>
<dbReference type="SMART" id="SM00545">
    <property type="entry name" value="JmjN"/>
    <property type="match status" value="1"/>
</dbReference>
<feature type="compositionally biased region" description="Basic and acidic residues" evidence="17">
    <location>
        <begin position="1307"/>
        <end position="1327"/>
    </location>
</feature>
<accession>A0A9F7RBE4</accession>
<evidence type="ECO:0000259" key="19">
    <source>
        <dbReference type="PROSITE" id="PS51184"/>
    </source>
</evidence>
<feature type="compositionally biased region" description="Basic and acidic residues" evidence="17">
    <location>
        <begin position="1011"/>
        <end position="1039"/>
    </location>
</feature>
<dbReference type="SMART" id="SM00249">
    <property type="entry name" value="PHD"/>
    <property type="match status" value="2"/>
</dbReference>
<feature type="compositionally biased region" description="Basic and acidic residues" evidence="17">
    <location>
        <begin position="1253"/>
        <end position="1269"/>
    </location>
</feature>
<dbReference type="FunFam" id="2.60.120.650:FF:000048">
    <property type="entry name" value="Lysine-specific demethylase 4A"/>
    <property type="match status" value="1"/>
</dbReference>
<organism evidence="21 22">
    <name type="scientific">Ictalurus punctatus</name>
    <name type="common">Channel catfish</name>
    <name type="synonym">Silurus punctatus</name>
    <dbReference type="NCBI Taxonomy" id="7998"/>
    <lineage>
        <taxon>Eukaryota</taxon>
        <taxon>Metazoa</taxon>
        <taxon>Chordata</taxon>
        <taxon>Craniata</taxon>
        <taxon>Vertebrata</taxon>
        <taxon>Euteleostomi</taxon>
        <taxon>Actinopterygii</taxon>
        <taxon>Neopterygii</taxon>
        <taxon>Teleostei</taxon>
        <taxon>Ostariophysi</taxon>
        <taxon>Siluriformes</taxon>
        <taxon>Ictaluridae</taxon>
        <taxon>Ictalurus</taxon>
    </lineage>
</organism>
<dbReference type="Gene3D" id="2.30.30.140">
    <property type="match status" value="1"/>
</dbReference>
<dbReference type="Pfam" id="PF18104">
    <property type="entry name" value="Tudor_2"/>
    <property type="match status" value="2"/>
</dbReference>
<dbReference type="PANTHER" id="PTHR10694">
    <property type="entry name" value="LYSINE-SPECIFIC DEMETHYLASE"/>
    <property type="match status" value="1"/>
</dbReference>
<comment type="cofactor">
    <cofactor evidence="1">
        <name>Fe(2+)</name>
        <dbReference type="ChEBI" id="CHEBI:29033"/>
    </cofactor>
</comment>
<dbReference type="InterPro" id="IPR001965">
    <property type="entry name" value="Znf_PHD"/>
</dbReference>
<feature type="compositionally biased region" description="Basic and acidic residues" evidence="17">
    <location>
        <begin position="1091"/>
        <end position="1102"/>
    </location>
</feature>
<feature type="compositionally biased region" description="Basic and acidic residues" evidence="17">
    <location>
        <begin position="831"/>
        <end position="906"/>
    </location>
</feature>